<accession>A0AAD5XEQ9</accession>
<evidence type="ECO:0000256" key="1">
    <source>
        <dbReference type="ARBA" id="ARBA00006484"/>
    </source>
</evidence>
<evidence type="ECO:0000313" key="4">
    <source>
        <dbReference type="Proteomes" id="UP001211907"/>
    </source>
</evidence>
<dbReference type="PRINTS" id="PR00081">
    <property type="entry name" value="GDHRDH"/>
</dbReference>
<dbReference type="InterPro" id="IPR002347">
    <property type="entry name" value="SDR_fam"/>
</dbReference>
<evidence type="ECO:0000313" key="3">
    <source>
        <dbReference type="EMBL" id="KAJ3114465.1"/>
    </source>
</evidence>
<protein>
    <submittedName>
        <fullName evidence="3">Uncharacterized protein</fullName>
    </submittedName>
</protein>
<name>A0AAD5XEQ9_9FUNG</name>
<comment type="caution">
    <text evidence="3">The sequence shown here is derived from an EMBL/GenBank/DDBJ whole genome shotgun (WGS) entry which is preliminary data.</text>
</comment>
<dbReference type="Pfam" id="PF00106">
    <property type="entry name" value="adh_short"/>
    <property type="match status" value="1"/>
</dbReference>
<gene>
    <name evidence="3" type="ORF">HK100_001656</name>
</gene>
<dbReference type="Gene3D" id="3.40.50.720">
    <property type="entry name" value="NAD(P)-binding Rossmann-like Domain"/>
    <property type="match status" value="1"/>
</dbReference>
<keyword evidence="2" id="KW-0560">Oxidoreductase</keyword>
<dbReference type="SUPFAM" id="SSF51735">
    <property type="entry name" value="NAD(P)-binding Rossmann-fold domains"/>
    <property type="match status" value="1"/>
</dbReference>
<dbReference type="InterPro" id="IPR036291">
    <property type="entry name" value="NAD(P)-bd_dom_sf"/>
</dbReference>
<dbReference type="PANTHER" id="PTHR42901:SF1">
    <property type="entry name" value="ALCOHOL DEHYDROGENASE"/>
    <property type="match status" value="1"/>
</dbReference>
<keyword evidence="4" id="KW-1185">Reference proteome</keyword>
<proteinExistence type="inferred from homology"/>
<dbReference type="EMBL" id="JADGJH010001365">
    <property type="protein sequence ID" value="KAJ3114465.1"/>
    <property type="molecule type" value="Genomic_DNA"/>
</dbReference>
<reference evidence="3" key="1">
    <citation type="submission" date="2020-05" db="EMBL/GenBank/DDBJ databases">
        <title>Phylogenomic resolution of chytrid fungi.</title>
        <authorList>
            <person name="Stajich J.E."/>
            <person name="Amses K."/>
            <person name="Simmons R."/>
            <person name="Seto K."/>
            <person name="Myers J."/>
            <person name="Bonds A."/>
            <person name="Quandt C.A."/>
            <person name="Barry K."/>
            <person name="Liu P."/>
            <person name="Grigoriev I."/>
            <person name="Longcore J.E."/>
            <person name="James T.Y."/>
        </authorList>
    </citation>
    <scope>NUCLEOTIDE SEQUENCE</scope>
    <source>
        <strain evidence="3">JEL0513</strain>
    </source>
</reference>
<evidence type="ECO:0000256" key="2">
    <source>
        <dbReference type="ARBA" id="ARBA00023002"/>
    </source>
</evidence>
<dbReference type="PANTHER" id="PTHR42901">
    <property type="entry name" value="ALCOHOL DEHYDROGENASE"/>
    <property type="match status" value="1"/>
</dbReference>
<dbReference type="GO" id="GO:0016491">
    <property type="term" value="F:oxidoreductase activity"/>
    <property type="evidence" value="ECO:0007669"/>
    <property type="project" value="UniProtKB-KW"/>
</dbReference>
<organism evidence="3 4">
    <name type="scientific">Physocladia obscura</name>
    <dbReference type="NCBI Taxonomy" id="109957"/>
    <lineage>
        <taxon>Eukaryota</taxon>
        <taxon>Fungi</taxon>
        <taxon>Fungi incertae sedis</taxon>
        <taxon>Chytridiomycota</taxon>
        <taxon>Chytridiomycota incertae sedis</taxon>
        <taxon>Chytridiomycetes</taxon>
        <taxon>Chytridiales</taxon>
        <taxon>Chytriomycetaceae</taxon>
        <taxon>Physocladia</taxon>
    </lineage>
</organism>
<comment type="similarity">
    <text evidence="1">Belongs to the short-chain dehydrogenases/reductases (SDR) family.</text>
</comment>
<dbReference type="AlphaFoldDB" id="A0AAD5XEQ9"/>
<dbReference type="Proteomes" id="UP001211907">
    <property type="component" value="Unassembled WGS sequence"/>
</dbReference>
<sequence length="136" mass="14773">MVAGLSGGGIYCASKRAVDAITCTLRLELVSTKINVTSIDPRMVETEFSVVRFYGDKAKADAVYKGIEPLTGQDVAELVVFVASRKPHVNVANVLLLPTNQAAQHLSSAHQRFGRQTDFKHSQMKLHSHNYSGATS</sequence>